<dbReference type="EMBL" id="MTEI01000017">
    <property type="protein sequence ID" value="OQW86418.1"/>
    <property type="molecule type" value="Genomic_DNA"/>
</dbReference>
<evidence type="ECO:0000313" key="3">
    <source>
        <dbReference type="EMBL" id="OQW86418.1"/>
    </source>
</evidence>
<protein>
    <submittedName>
        <fullName evidence="3">Uncharacterized protein</fullName>
    </submittedName>
</protein>
<feature type="region of interest" description="Disordered" evidence="1">
    <location>
        <begin position="59"/>
        <end position="80"/>
    </location>
</feature>
<feature type="transmembrane region" description="Helical" evidence="2">
    <location>
        <begin position="6"/>
        <end position="27"/>
    </location>
</feature>
<sequence>MTQDWIVVVLVGFAALYSVWYVLPAAARERLGRLHRALGRAPGCSTGCSSCAKCPEAAAPGSAPKAAVGDEQPITFHRKG</sequence>
<reference evidence="3 4" key="1">
    <citation type="submission" date="2017-01" db="EMBL/GenBank/DDBJ databases">
        <title>Novel large sulfur bacteria in the metagenomes of groundwater-fed chemosynthetic microbial mats in the Lake Huron basin.</title>
        <authorList>
            <person name="Sharrar A.M."/>
            <person name="Flood B.E."/>
            <person name="Bailey J.V."/>
            <person name="Jones D.S."/>
            <person name="Biddanda B."/>
            <person name="Ruberg S.A."/>
            <person name="Marcus D.N."/>
            <person name="Dick G.J."/>
        </authorList>
    </citation>
    <scope>NUCLEOTIDE SEQUENCE [LARGE SCALE GENOMIC DNA]</scope>
    <source>
        <strain evidence="3">A7</strain>
    </source>
</reference>
<evidence type="ECO:0000256" key="1">
    <source>
        <dbReference type="SAM" id="MobiDB-lite"/>
    </source>
</evidence>
<gene>
    <name evidence="3" type="ORF">BWK72_17555</name>
</gene>
<dbReference type="Proteomes" id="UP000192505">
    <property type="component" value="Unassembled WGS sequence"/>
</dbReference>
<dbReference type="AlphaFoldDB" id="A0A1W9KQF4"/>
<keyword evidence="2" id="KW-1133">Transmembrane helix</keyword>
<keyword evidence="2" id="KW-0472">Membrane</keyword>
<proteinExistence type="predicted"/>
<evidence type="ECO:0000313" key="4">
    <source>
        <dbReference type="Proteomes" id="UP000192505"/>
    </source>
</evidence>
<evidence type="ECO:0000256" key="2">
    <source>
        <dbReference type="SAM" id="Phobius"/>
    </source>
</evidence>
<comment type="caution">
    <text evidence="3">The sequence shown here is derived from an EMBL/GenBank/DDBJ whole genome shotgun (WGS) entry which is preliminary data.</text>
</comment>
<accession>A0A1W9KQF4</accession>
<organism evidence="3 4">
    <name type="scientific">Rhodoferax ferrireducens</name>
    <dbReference type="NCBI Taxonomy" id="192843"/>
    <lineage>
        <taxon>Bacteria</taxon>
        <taxon>Pseudomonadati</taxon>
        <taxon>Pseudomonadota</taxon>
        <taxon>Betaproteobacteria</taxon>
        <taxon>Burkholderiales</taxon>
        <taxon>Comamonadaceae</taxon>
        <taxon>Rhodoferax</taxon>
    </lineage>
</organism>
<name>A0A1W9KQF4_9BURK</name>
<keyword evidence="2" id="KW-0812">Transmembrane</keyword>